<evidence type="ECO:0000256" key="3">
    <source>
        <dbReference type="ARBA" id="ARBA00022475"/>
    </source>
</evidence>
<feature type="transmembrane region" description="Helical" evidence="7">
    <location>
        <begin position="180"/>
        <end position="200"/>
    </location>
</feature>
<feature type="transmembrane region" description="Helical" evidence="7">
    <location>
        <begin position="142"/>
        <end position="159"/>
    </location>
</feature>
<proteinExistence type="inferred from homology"/>
<gene>
    <name evidence="10" type="ORF">BHAOGJBA_5696</name>
</gene>
<dbReference type="PANTHER" id="PTHR33932:SF4">
    <property type="entry name" value="NA(+)_H(+) ANTIPORTER SUBUNIT B"/>
    <property type="match status" value="1"/>
</dbReference>
<evidence type="ECO:0000259" key="9">
    <source>
        <dbReference type="Pfam" id="PF04039"/>
    </source>
</evidence>
<keyword evidence="3" id="KW-1003">Cell membrane</keyword>
<feature type="transmembrane region" description="Helical" evidence="7">
    <location>
        <begin position="110"/>
        <end position="130"/>
    </location>
</feature>
<comment type="subcellular location">
    <subcellularLocation>
        <location evidence="1">Cell membrane</location>
        <topology evidence="1">Multi-pass membrane protein</topology>
    </subcellularLocation>
</comment>
<dbReference type="Pfam" id="PF04039">
    <property type="entry name" value="MnhB"/>
    <property type="match status" value="1"/>
</dbReference>
<dbReference type="AlphaFoldDB" id="A0AAV4ZVJ5"/>
<dbReference type="PANTHER" id="PTHR33932">
    <property type="entry name" value="NA(+)/H(+) ANTIPORTER SUBUNIT B"/>
    <property type="match status" value="1"/>
</dbReference>
<keyword evidence="5 7" id="KW-1133">Transmembrane helix</keyword>
<evidence type="ECO:0000313" key="10">
    <source>
        <dbReference type="EMBL" id="GJD92143.1"/>
    </source>
</evidence>
<evidence type="ECO:0000256" key="4">
    <source>
        <dbReference type="ARBA" id="ARBA00022692"/>
    </source>
</evidence>
<feature type="signal peptide" evidence="8">
    <location>
        <begin position="1"/>
        <end position="23"/>
    </location>
</feature>
<sequence>MSPRLRVLLLGLAALVLAPCALAVIAAMPEFGTAIAPYGARINAVAPAERNIANMVTAINFDLRGLDTLGEEFMLLAAVTGTVVLLRGRRGERDGDRAARLPGRAVVPRSEAVILACRIAGPLTALFGLYVTVHASLTPGGGFQGGAVLASACVLIYLGEGYAGWRRGVRSAVLDAIEGGGALLVVLCGLGPMLVGAAFMQNVLPFGTFGALLSGGLVLVANLGVAAAVTAGFSQLVLEFLEETRAPRPDGADGGDDA</sequence>
<dbReference type="InterPro" id="IPR007182">
    <property type="entry name" value="MnhB"/>
</dbReference>
<evidence type="ECO:0000256" key="7">
    <source>
        <dbReference type="SAM" id="Phobius"/>
    </source>
</evidence>
<keyword evidence="6 7" id="KW-0472">Membrane</keyword>
<feature type="domain" description="Na+/H+ antiporter MnhB subunit-related protein" evidence="9">
    <location>
        <begin position="115"/>
        <end position="233"/>
    </location>
</feature>
<evidence type="ECO:0000256" key="1">
    <source>
        <dbReference type="ARBA" id="ARBA00004651"/>
    </source>
</evidence>
<keyword evidence="8" id="KW-0732">Signal</keyword>
<feature type="transmembrane region" description="Helical" evidence="7">
    <location>
        <begin position="212"/>
        <end position="238"/>
    </location>
</feature>
<reference evidence="10" key="2">
    <citation type="submission" date="2021-08" db="EMBL/GenBank/DDBJ databases">
        <authorList>
            <person name="Tani A."/>
            <person name="Ola A."/>
            <person name="Ogura Y."/>
            <person name="Katsura K."/>
            <person name="Hayashi T."/>
        </authorList>
    </citation>
    <scope>NUCLEOTIDE SEQUENCE</scope>
    <source>
        <strain evidence="10">DSM 16372</strain>
    </source>
</reference>
<dbReference type="RefSeq" id="WP_066920087.1">
    <property type="nucleotide sequence ID" value="NZ_BPQO01000037.1"/>
</dbReference>
<accession>A0AAV4ZVJ5</accession>
<dbReference type="Proteomes" id="UP001055247">
    <property type="component" value="Unassembled WGS sequence"/>
</dbReference>
<comment type="caution">
    <text evidence="10">The sequence shown here is derived from an EMBL/GenBank/DDBJ whole genome shotgun (WGS) entry which is preliminary data.</text>
</comment>
<organism evidence="10 11">
    <name type="scientific">Methylobacterium hispanicum</name>
    <dbReference type="NCBI Taxonomy" id="270350"/>
    <lineage>
        <taxon>Bacteria</taxon>
        <taxon>Pseudomonadati</taxon>
        <taxon>Pseudomonadota</taxon>
        <taxon>Alphaproteobacteria</taxon>
        <taxon>Hyphomicrobiales</taxon>
        <taxon>Methylobacteriaceae</taxon>
        <taxon>Methylobacterium</taxon>
    </lineage>
</organism>
<dbReference type="EMBL" id="BPQO01000037">
    <property type="protein sequence ID" value="GJD92143.1"/>
    <property type="molecule type" value="Genomic_DNA"/>
</dbReference>
<keyword evidence="4 7" id="KW-0812">Transmembrane</keyword>
<keyword evidence="11" id="KW-1185">Reference proteome</keyword>
<evidence type="ECO:0000256" key="8">
    <source>
        <dbReference type="SAM" id="SignalP"/>
    </source>
</evidence>
<feature type="transmembrane region" description="Helical" evidence="7">
    <location>
        <begin position="73"/>
        <end position="89"/>
    </location>
</feature>
<evidence type="ECO:0000256" key="5">
    <source>
        <dbReference type="ARBA" id="ARBA00022989"/>
    </source>
</evidence>
<reference evidence="10" key="1">
    <citation type="journal article" date="2016" name="Front. Microbiol.">
        <title>Genome Sequence of the Piezophilic, Mesophilic Sulfate-Reducing Bacterium Desulfovibrio indicus J2T.</title>
        <authorList>
            <person name="Cao J."/>
            <person name="Maignien L."/>
            <person name="Shao Z."/>
            <person name="Alain K."/>
            <person name="Jebbar M."/>
        </authorList>
    </citation>
    <scope>NUCLEOTIDE SEQUENCE</scope>
    <source>
        <strain evidence="10">DSM 16372</strain>
    </source>
</reference>
<comment type="similarity">
    <text evidence="2">Belongs to the CPA3 antiporters (TC 2.A.63) subunit B family.</text>
</comment>
<protein>
    <recommendedName>
        <fullName evidence="9">Na+/H+ antiporter MnhB subunit-related protein domain-containing protein</fullName>
    </recommendedName>
</protein>
<evidence type="ECO:0000256" key="2">
    <source>
        <dbReference type="ARBA" id="ARBA00009425"/>
    </source>
</evidence>
<name>A0AAV4ZVJ5_9HYPH</name>
<evidence type="ECO:0000313" key="11">
    <source>
        <dbReference type="Proteomes" id="UP001055247"/>
    </source>
</evidence>
<dbReference type="GO" id="GO:0005886">
    <property type="term" value="C:plasma membrane"/>
    <property type="evidence" value="ECO:0007669"/>
    <property type="project" value="UniProtKB-SubCell"/>
</dbReference>
<dbReference type="InterPro" id="IPR050622">
    <property type="entry name" value="CPA3_antiporter_subunitB"/>
</dbReference>
<feature type="chain" id="PRO_5043697155" description="Na+/H+ antiporter MnhB subunit-related protein domain-containing protein" evidence="8">
    <location>
        <begin position="24"/>
        <end position="258"/>
    </location>
</feature>
<evidence type="ECO:0000256" key="6">
    <source>
        <dbReference type="ARBA" id="ARBA00023136"/>
    </source>
</evidence>